<comment type="caution">
    <text evidence="5">The sequence shown here is derived from an EMBL/GenBank/DDBJ whole genome shotgun (WGS) entry which is preliminary data.</text>
</comment>
<proteinExistence type="predicted"/>
<dbReference type="PROSITE" id="PS50075">
    <property type="entry name" value="CARRIER"/>
    <property type="match status" value="1"/>
</dbReference>
<feature type="domain" description="Carrier" evidence="3">
    <location>
        <begin position="703"/>
        <end position="779"/>
    </location>
</feature>
<keyword evidence="6" id="KW-1185">Reference proteome</keyword>
<dbReference type="Gene3D" id="3.30.70.3290">
    <property type="match status" value="1"/>
</dbReference>
<dbReference type="InterPro" id="IPR014031">
    <property type="entry name" value="Ketoacyl_synth_C"/>
</dbReference>
<dbReference type="AlphaFoldDB" id="A0A547PUR8"/>
<dbReference type="InterPro" id="IPR016039">
    <property type="entry name" value="Thiolase-like"/>
</dbReference>
<dbReference type="PANTHER" id="PTHR43775">
    <property type="entry name" value="FATTY ACID SYNTHASE"/>
    <property type="match status" value="1"/>
</dbReference>
<dbReference type="SMART" id="SM00825">
    <property type="entry name" value="PKS_KS"/>
    <property type="match status" value="1"/>
</dbReference>
<name>A0A547PUR8_9RHOB</name>
<dbReference type="GO" id="GO:0004315">
    <property type="term" value="F:3-oxoacyl-[acyl-carrier-protein] synthase activity"/>
    <property type="evidence" value="ECO:0007669"/>
    <property type="project" value="InterPro"/>
</dbReference>
<dbReference type="PROSITE" id="PS52004">
    <property type="entry name" value="KS3_2"/>
    <property type="match status" value="1"/>
</dbReference>
<dbReference type="InterPro" id="IPR018201">
    <property type="entry name" value="Ketoacyl_synth_AS"/>
</dbReference>
<dbReference type="InterPro" id="IPR020841">
    <property type="entry name" value="PKS_Beta-ketoAc_synthase_dom"/>
</dbReference>
<dbReference type="Pfam" id="PF00109">
    <property type="entry name" value="ketoacyl-synt"/>
    <property type="match status" value="1"/>
</dbReference>
<dbReference type="PROSITE" id="PS00606">
    <property type="entry name" value="KS3_1"/>
    <property type="match status" value="1"/>
</dbReference>
<evidence type="ECO:0000256" key="1">
    <source>
        <dbReference type="ARBA" id="ARBA00022679"/>
    </source>
</evidence>
<dbReference type="InterPro" id="IPR009081">
    <property type="entry name" value="PP-bd_ACP"/>
</dbReference>
<feature type="domain" description="Ketosynthase family 3 (KS3)" evidence="4">
    <location>
        <begin position="32"/>
        <end position="462"/>
    </location>
</feature>
<dbReference type="InterPro" id="IPR014030">
    <property type="entry name" value="Ketoacyl_synth_N"/>
</dbReference>
<dbReference type="SUPFAM" id="SSF53901">
    <property type="entry name" value="Thiolase-like"/>
    <property type="match status" value="1"/>
</dbReference>
<dbReference type="Pfam" id="PF00550">
    <property type="entry name" value="PP-binding"/>
    <property type="match status" value="1"/>
</dbReference>
<reference evidence="5 6" key="1">
    <citation type="submission" date="2019-06" db="EMBL/GenBank/DDBJ databases">
        <title>Paenimaribius caenipelagi gen. nov., sp. nov., isolated from a tidal flat.</title>
        <authorList>
            <person name="Yoon J.-H."/>
        </authorList>
    </citation>
    <scope>NUCLEOTIDE SEQUENCE [LARGE SCALE GENOMIC DNA]</scope>
    <source>
        <strain evidence="5 6">JBTF-M29</strain>
    </source>
</reference>
<dbReference type="Pfam" id="PF16197">
    <property type="entry name" value="KAsynt_C_assoc"/>
    <property type="match status" value="1"/>
</dbReference>
<dbReference type="InterPro" id="IPR032821">
    <property type="entry name" value="PKS_assoc"/>
</dbReference>
<sequence>MTAQDLRPLVEQQLALSRRLKARIQQLEAKANAPLAVVGMGLRLPGDITTPDGYWDFLNSDRDAITEIPDNRPGLRAVYDPQRDTPGKSYVNKAGFLTDVECFDARFFGLSKREAEAMDPQQRLLLETAWEAMERAGIGVRCSDRLPVGIFVGIMASEYGERQSGQRDKTGIDPYYGTGGGHCFAAGRVSYVMGFSGPAISVDTACSSSLVALHLAAQSLRREECRYAIVGGSNMLFSGDLMVSLCQSGALAPDGRSKTFTAQADGYGRGEGVGCIALMRLEDAQVAGHPVLAVLRGTATNHDGASSGLTVPNGMAQRDVIEAALRDAKVAPGDIGYVEAHGTGTALGDPIEVNALDAVLGNGAGARVAPLALGNVKTRIGHLEAAAGIAGVIKLVLSLQKGVIPAALRHSDGALSDVIDWNAAPIEVPRQTMPWPEAYSRRCAAISAFGLSGTNAHAIFEAPPANTDALPEAAGSVSELVVASARDAKTLTQQARQTAERLRAVGQKGLGSVAHTTRCGRAPLAFRVAVVGTSAQDIAHKLETASCQNSGTAPSRIRLSVGADTAEVQTLIDGICAAFPALITNSDQRDLASQLHSVLGWVIPRLRLQRGDAPGVTLHWNDSAVTLENGVALRDNLLSLFAQLYEAGADLRFDALRAIGVTADAGLGTYPFAAERFWIEEPNVIDLPIAAEVPLAQVEHLQPETDEIADFVHAELVSLLRADEPLDLAASFLEAGGDSFIAMLLKKAVEQKFQVDVPAEIVDATIPLSVMFSGISRFIQGTPIIEAAE</sequence>
<evidence type="ECO:0000313" key="6">
    <source>
        <dbReference type="Proteomes" id="UP000318590"/>
    </source>
</evidence>
<dbReference type="InterPro" id="IPR050091">
    <property type="entry name" value="PKS_NRPS_Biosynth_Enz"/>
</dbReference>
<protein>
    <submittedName>
        <fullName evidence="5">Beta-ketoacyl synthase</fullName>
    </submittedName>
</protein>
<dbReference type="FunFam" id="3.40.47.10:FF:000019">
    <property type="entry name" value="Polyketide synthase type I"/>
    <property type="match status" value="1"/>
</dbReference>
<dbReference type="GO" id="GO:0004312">
    <property type="term" value="F:fatty acid synthase activity"/>
    <property type="evidence" value="ECO:0007669"/>
    <property type="project" value="TreeGrafter"/>
</dbReference>
<keyword evidence="1" id="KW-0808">Transferase</keyword>
<evidence type="ECO:0000313" key="5">
    <source>
        <dbReference type="EMBL" id="TRD17804.1"/>
    </source>
</evidence>
<dbReference type="RefSeq" id="WP_142835187.1">
    <property type="nucleotide sequence ID" value="NZ_VFSV01000022.1"/>
</dbReference>
<comment type="function">
    <text evidence="2">Involved in production of the polyketide antibiotic thailandamide.</text>
</comment>
<dbReference type="CDD" id="cd00833">
    <property type="entry name" value="PKS"/>
    <property type="match status" value="1"/>
</dbReference>
<dbReference type="Pfam" id="PF02801">
    <property type="entry name" value="Ketoacyl-synt_C"/>
    <property type="match status" value="1"/>
</dbReference>
<dbReference type="Proteomes" id="UP000318590">
    <property type="component" value="Unassembled WGS sequence"/>
</dbReference>
<dbReference type="Gene3D" id="3.40.47.10">
    <property type="match status" value="1"/>
</dbReference>
<dbReference type="GO" id="GO:0006633">
    <property type="term" value="P:fatty acid biosynthetic process"/>
    <property type="evidence" value="ECO:0007669"/>
    <property type="project" value="InterPro"/>
</dbReference>
<dbReference type="InterPro" id="IPR036736">
    <property type="entry name" value="ACP-like_sf"/>
</dbReference>
<evidence type="ECO:0000256" key="2">
    <source>
        <dbReference type="ARBA" id="ARBA00054155"/>
    </source>
</evidence>
<dbReference type="OrthoDB" id="9778690at2"/>
<dbReference type="SUPFAM" id="SSF47336">
    <property type="entry name" value="ACP-like"/>
    <property type="match status" value="1"/>
</dbReference>
<organism evidence="5 6">
    <name type="scientific">Palleronia caenipelagi</name>
    <dbReference type="NCBI Taxonomy" id="2489174"/>
    <lineage>
        <taxon>Bacteria</taxon>
        <taxon>Pseudomonadati</taxon>
        <taxon>Pseudomonadota</taxon>
        <taxon>Alphaproteobacteria</taxon>
        <taxon>Rhodobacterales</taxon>
        <taxon>Roseobacteraceae</taxon>
        <taxon>Palleronia</taxon>
    </lineage>
</organism>
<evidence type="ECO:0000259" key="3">
    <source>
        <dbReference type="PROSITE" id="PS50075"/>
    </source>
</evidence>
<dbReference type="EMBL" id="VFSV01000022">
    <property type="protein sequence ID" value="TRD17804.1"/>
    <property type="molecule type" value="Genomic_DNA"/>
</dbReference>
<accession>A0A547PUR8</accession>
<gene>
    <name evidence="5" type="ORF">FEV53_12610</name>
</gene>
<dbReference type="PANTHER" id="PTHR43775:SF51">
    <property type="entry name" value="INACTIVE PHENOLPHTHIOCEROL SYNTHESIS POLYKETIDE SYNTHASE TYPE I PKS1-RELATED"/>
    <property type="match status" value="1"/>
</dbReference>
<evidence type="ECO:0000259" key="4">
    <source>
        <dbReference type="PROSITE" id="PS52004"/>
    </source>
</evidence>